<protein>
    <recommendedName>
        <fullName evidence="4">DUF2474 family protein</fullName>
    </recommendedName>
</protein>
<gene>
    <name evidence="2" type="ORF">GXW76_11810</name>
</gene>
<evidence type="ECO:0008006" key="4">
    <source>
        <dbReference type="Google" id="ProtNLM"/>
    </source>
</evidence>
<keyword evidence="1" id="KW-0472">Membrane</keyword>
<dbReference type="Proteomes" id="UP001138751">
    <property type="component" value="Unassembled WGS sequence"/>
</dbReference>
<organism evidence="2 3">
    <name type="scientific">Neoroseomonas soli</name>
    <dbReference type="NCBI Taxonomy" id="1081025"/>
    <lineage>
        <taxon>Bacteria</taxon>
        <taxon>Pseudomonadati</taxon>
        <taxon>Pseudomonadota</taxon>
        <taxon>Alphaproteobacteria</taxon>
        <taxon>Acetobacterales</taxon>
        <taxon>Acetobacteraceae</taxon>
        <taxon>Neoroseomonas</taxon>
    </lineage>
</organism>
<keyword evidence="1" id="KW-1133">Transmembrane helix</keyword>
<dbReference type="AlphaFoldDB" id="A0A9X9WXH7"/>
<sequence>MSDPRNAPLPARTPALPLLVTRGLGFFLLAGTMWIAGMLALIRSAMAVFGS</sequence>
<keyword evidence="3" id="KW-1185">Reference proteome</keyword>
<keyword evidence="1" id="KW-0812">Transmembrane</keyword>
<name>A0A9X9WXH7_9PROT</name>
<proteinExistence type="predicted"/>
<feature type="transmembrane region" description="Helical" evidence="1">
    <location>
        <begin position="20"/>
        <end position="42"/>
    </location>
</feature>
<dbReference type="EMBL" id="JAAEDM010000027">
    <property type="protein sequence ID" value="MBR0671856.1"/>
    <property type="molecule type" value="Genomic_DNA"/>
</dbReference>
<evidence type="ECO:0000313" key="2">
    <source>
        <dbReference type="EMBL" id="MBR0671856.1"/>
    </source>
</evidence>
<evidence type="ECO:0000313" key="3">
    <source>
        <dbReference type="Proteomes" id="UP001138751"/>
    </source>
</evidence>
<comment type="caution">
    <text evidence="2">The sequence shown here is derived from an EMBL/GenBank/DDBJ whole genome shotgun (WGS) entry which is preliminary data.</text>
</comment>
<reference evidence="2" key="2">
    <citation type="journal article" date="2021" name="Syst. Appl. Microbiol.">
        <title>Roseomonas hellenica sp. nov., isolated from roots of wild-growing Alkanna tinctoria.</title>
        <authorList>
            <person name="Rat A."/>
            <person name="Naranjo H.D."/>
            <person name="Lebbe L."/>
            <person name="Cnockaert M."/>
            <person name="Krigas N."/>
            <person name="Grigoriadou K."/>
            <person name="Maloupa E."/>
            <person name="Willems A."/>
        </authorList>
    </citation>
    <scope>NUCLEOTIDE SEQUENCE</scope>
    <source>
        <strain evidence="2">LMG 31231</strain>
    </source>
</reference>
<accession>A0A9X9WXH7</accession>
<dbReference type="RefSeq" id="WP_211862229.1">
    <property type="nucleotide sequence ID" value="NZ_JAAEDM010000027.1"/>
</dbReference>
<reference evidence="2" key="1">
    <citation type="submission" date="2020-01" db="EMBL/GenBank/DDBJ databases">
        <authorList>
            <person name="Rat A."/>
        </authorList>
    </citation>
    <scope>NUCLEOTIDE SEQUENCE</scope>
    <source>
        <strain evidence="2">LMG 31231</strain>
    </source>
</reference>
<evidence type="ECO:0000256" key="1">
    <source>
        <dbReference type="SAM" id="Phobius"/>
    </source>
</evidence>